<accession>A0AAN8IC16</accession>
<feature type="region of interest" description="Disordered" evidence="1">
    <location>
        <begin position="999"/>
        <end position="1031"/>
    </location>
</feature>
<feature type="region of interest" description="Disordered" evidence="1">
    <location>
        <begin position="1393"/>
        <end position="1428"/>
    </location>
</feature>
<dbReference type="InterPro" id="IPR052774">
    <property type="entry name" value="Celegans_DevNeuronal_Protein"/>
</dbReference>
<feature type="compositionally biased region" description="Polar residues" evidence="1">
    <location>
        <begin position="1000"/>
        <end position="1010"/>
    </location>
</feature>
<dbReference type="SMART" id="SM00473">
    <property type="entry name" value="PAN_AP"/>
    <property type="match status" value="1"/>
</dbReference>
<feature type="compositionally biased region" description="Polar residues" evidence="1">
    <location>
        <begin position="234"/>
        <end position="245"/>
    </location>
</feature>
<proteinExistence type="predicted"/>
<feature type="region of interest" description="Disordered" evidence="1">
    <location>
        <begin position="426"/>
        <end position="483"/>
    </location>
</feature>
<organism evidence="3 4">
    <name type="scientific">Trichostrongylus colubriformis</name>
    <name type="common">Black scour worm</name>
    <dbReference type="NCBI Taxonomy" id="6319"/>
    <lineage>
        <taxon>Eukaryota</taxon>
        <taxon>Metazoa</taxon>
        <taxon>Ecdysozoa</taxon>
        <taxon>Nematoda</taxon>
        <taxon>Chromadorea</taxon>
        <taxon>Rhabditida</taxon>
        <taxon>Rhabditina</taxon>
        <taxon>Rhabditomorpha</taxon>
        <taxon>Strongyloidea</taxon>
        <taxon>Trichostrongylidae</taxon>
        <taxon>Trichostrongylus</taxon>
    </lineage>
</organism>
<evidence type="ECO:0000259" key="2">
    <source>
        <dbReference type="PROSITE" id="PS50948"/>
    </source>
</evidence>
<feature type="region of interest" description="Disordered" evidence="1">
    <location>
        <begin position="1140"/>
        <end position="1159"/>
    </location>
</feature>
<dbReference type="PANTHER" id="PTHR47327">
    <property type="entry name" value="FI18240P1-RELATED"/>
    <property type="match status" value="1"/>
</dbReference>
<feature type="region of interest" description="Disordered" evidence="1">
    <location>
        <begin position="1346"/>
        <end position="1375"/>
    </location>
</feature>
<feature type="region of interest" description="Disordered" evidence="1">
    <location>
        <begin position="582"/>
        <end position="620"/>
    </location>
</feature>
<dbReference type="EMBL" id="WIXE01021015">
    <property type="protein sequence ID" value="KAK5968774.1"/>
    <property type="molecule type" value="Genomic_DNA"/>
</dbReference>
<dbReference type="CDD" id="cd01099">
    <property type="entry name" value="PAN_AP_HGF"/>
    <property type="match status" value="1"/>
</dbReference>
<feature type="compositionally biased region" description="Low complexity" evidence="1">
    <location>
        <begin position="601"/>
        <end position="620"/>
    </location>
</feature>
<keyword evidence="4" id="KW-1185">Reference proteome</keyword>
<reference evidence="3 4" key="1">
    <citation type="submission" date="2019-10" db="EMBL/GenBank/DDBJ databases">
        <title>Assembly and Annotation for the nematode Trichostrongylus colubriformis.</title>
        <authorList>
            <person name="Martin J."/>
        </authorList>
    </citation>
    <scope>NUCLEOTIDE SEQUENCE [LARGE SCALE GENOMIC DNA]</scope>
    <source>
        <strain evidence="3">G859</strain>
        <tissue evidence="3">Whole worm</tissue>
    </source>
</reference>
<feature type="compositionally biased region" description="Polar residues" evidence="1">
    <location>
        <begin position="468"/>
        <end position="478"/>
    </location>
</feature>
<dbReference type="PROSITE" id="PS50948">
    <property type="entry name" value="PAN"/>
    <property type="match status" value="1"/>
</dbReference>
<feature type="region of interest" description="Disordered" evidence="1">
    <location>
        <begin position="230"/>
        <end position="257"/>
    </location>
</feature>
<evidence type="ECO:0000256" key="1">
    <source>
        <dbReference type="SAM" id="MobiDB-lite"/>
    </source>
</evidence>
<feature type="compositionally biased region" description="Low complexity" evidence="1">
    <location>
        <begin position="1460"/>
        <end position="1524"/>
    </location>
</feature>
<dbReference type="SUPFAM" id="SSF57414">
    <property type="entry name" value="Hairpin loop containing domain-like"/>
    <property type="match status" value="1"/>
</dbReference>
<gene>
    <name evidence="3" type="ORF">GCK32_006635</name>
</gene>
<sequence>LSIYSLLFAAKRKCGGEYAFTYNSDRYMDARDVTRVTKKGSLEECLVECLDEKATPCRSISFNRTDGGCHISADSQLTKPQAIHLNNNPNFRIDYYENNCYNLSDTFKFEQECREDGILVKVKSKFPYTGALYGLYDFFTCRIEPKRLTDFEYLFPSPHTSKNCSDSIRFQASIIDRLGDQMVLDVVLSTDGIEPLYFITPDDLTFQAKCPLTVPKTTVRAAVTLVAKEEHSTKSTSEQTTPRSESSTKDDTLSSSQKTAATKAKLFKQTYPLLQTTTSSKVSSETTEKSFKQVLQQIITANLLDEAQIDENFKNIGSTSLKERSVPFRSQLGAPIFRSQFQAPIFEFFSRLAASDDALEAFSSITTTTTTTTPSVKNDLPLTVRRVLGNTQSPFTVTEKSIISLGQVLSETIDIKAAKPLLSTTAASDEEISSVAPTSDDTFSTEGVKVSENTTSDNSFPTEGVEISENTTSNNPFSTKGVEVSENNTQLDDATNRQDNETSVLLSNFQQGDANSVTVPTSDSATERTRKSLLPFSGNARIEQLLRLALEKLLSNTTHSALAHRESSQLLNASISSDSVSQQRMLHVQPASSVPEKFTHTSRSPVVSTTSTTTPRFKTTPLPIRTTVSIREQFGSPLVNSTFSRATTKPFPPTGTTPTINFTTKELTADFADVTVSASLIAPTESSPLQSIATSTIRPRTTKTVVVSKHSEISTRSPVSSETSTERSAVPVTNAAITPIRSSTADVEKHLDEASRSSTALIESTEPEFIKITIALPTEAAASLQRIGITSQSTPILRTSTESSTFNHADTAVTMESTTFVTESGRILNDASQAEKAFLNHPDSFQSETFATTTILSTTSPAVSTVTPSAGTLQSLPNLDSTKTFGTRSTATIASTANDSMESGDHCENSIVNTADSRSCLETADTSTSTWTSKGGRGADTSSVGAIEPLKTIEQNVKSKEEKAEPRLLINITPLLQDSDDVKIIKGNGVELPLHRESGRISTSTQQHSLASPKVVSRSQLKGDSIQKKEQKLTTLQSKGSIRKGSNVFTTAATSLMLRKASGDSKRISFSSNKAAVQKKRGRVEVVTATTKKTAAVDKKNKAFTASKQVRPTPRAPLRTSKILPATMTEVVNATIEMHASSKVAKPSPVRPHGFDNHRRSGRELVRSKNVRIDGTTVSSVMRGKGRENVRSQKSLRSPDFILRRKSLMIPVKRGHAPPATANHRIVERTHSSVIFNPSNLKSLPAVTAKIPPKEVKRQKQFSSVKRERVNDGMVSASAIGSKSNPFPEVREGLMKLFSAKTADPVGGRRLSDAELSEQVTALVRLLAASVIAAKEDEVKRRENMELQPFGEGNSARDRARTTPHPLKSRTALPSTRLPQDMAVIEKDIAPPHKETHDLKSVTRRGMPQPTSPMQKVHSTSQPSVKSPTVIGPVFPIQQKLLAKQNQSSPSKTRAAPIRPTTSSTPGIITTTTFRPTTTTTTTARPTTTTTYTTRPTSTTTTTQQTTTTSTAKTTQTTSTTSTTAVPTTIRVGLNRSPEISTAGPPATERQVYVIR</sequence>
<dbReference type="PANTHER" id="PTHR47327:SF6">
    <property type="entry name" value="PROTEIN LET-653"/>
    <property type="match status" value="1"/>
</dbReference>
<evidence type="ECO:0000313" key="3">
    <source>
        <dbReference type="EMBL" id="KAK5968774.1"/>
    </source>
</evidence>
<feature type="non-terminal residue" evidence="3">
    <location>
        <position position="1"/>
    </location>
</feature>
<dbReference type="Pfam" id="PF00024">
    <property type="entry name" value="PAN_1"/>
    <property type="match status" value="1"/>
</dbReference>
<feature type="domain" description="Apple" evidence="2">
    <location>
        <begin position="14"/>
        <end position="100"/>
    </location>
</feature>
<feature type="region of interest" description="Disordered" evidence="1">
    <location>
        <begin position="1442"/>
        <end position="1524"/>
    </location>
</feature>
<dbReference type="Proteomes" id="UP001331761">
    <property type="component" value="Unassembled WGS sequence"/>
</dbReference>
<protein>
    <recommendedName>
        <fullName evidence="2">Apple domain-containing protein</fullName>
    </recommendedName>
</protein>
<feature type="compositionally biased region" description="Polar residues" evidence="1">
    <location>
        <begin position="1412"/>
        <end position="1427"/>
    </location>
</feature>
<evidence type="ECO:0000313" key="4">
    <source>
        <dbReference type="Proteomes" id="UP001331761"/>
    </source>
</evidence>
<dbReference type="GO" id="GO:0009653">
    <property type="term" value="P:anatomical structure morphogenesis"/>
    <property type="evidence" value="ECO:0007669"/>
    <property type="project" value="TreeGrafter"/>
</dbReference>
<name>A0AAN8IC16_TRICO</name>
<comment type="caution">
    <text evidence="3">The sequence shown here is derived from an EMBL/GenBank/DDBJ whole genome shotgun (WGS) entry which is preliminary data.</text>
</comment>
<feature type="compositionally biased region" description="Polar residues" evidence="1">
    <location>
        <begin position="435"/>
        <end position="461"/>
    </location>
</feature>
<dbReference type="Gene3D" id="3.50.4.10">
    <property type="entry name" value="Hepatocyte Growth Factor"/>
    <property type="match status" value="1"/>
</dbReference>
<dbReference type="InterPro" id="IPR003609">
    <property type="entry name" value="Pan_app"/>
</dbReference>